<sequence>MTKRYIVLTSEFGSGARLLGKCLSEELGLKFYGEDDLLIKAARDSDIDEKVLRDYDEKLGSIVFDESSQLNGNVLDLDADLPFKIFKAYSSAIFKTVKEGPCILMERGADIVLRGKVDFLNVYCYTSDMNKKIERCMRVSGIAEKDAPKFIAGQVMQRKFYYKSFSNIERGKMSEYDLCINTDTFDTDALSMEKCTEIIKSSL</sequence>
<dbReference type="Pfam" id="PF13189">
    <property type="entry name" value="Cytidylate_kin2"/>
    <property type="match status" value="1"/>
</dbReference>
<evidence type="ECO:0000313" key="2">
    <source>
        <dbReference type="Proteomes" id="UP001596505"/>
    </source>
</evidence>
<dbReference type="Gene3D" id="3.40.50.300">
    <property type="entry name" value="P-loop containing nucleotide triphosphate hydrolases"/>
    <property type="match status" value="1"/>
</dbReference>
<evidence type="ECO:0000313" key="1">
    <source>
        <dbReference type="EMBL" id="MFC7391632.1"/>
    </source>
</evidence>
<gene>
    <name evidence="1" type="ORF">ACFQRG_01320</name>
</gene>
<dbReference type="EMBL" id="JBHTCO010000002">
    <property type="protein sequence ID" value="MFC7391632.1"/>
    <property type="molecule type" value="Genomic_DNA"/>
</dbReference>
<name>A0ABW2PQP9_9BACL</name>
<accession>A0ABW2PQP9</accession>
<keyword evidence="2" id="KW-1185">Reference proteome</keyword>
<dbReference type="InterPro" id="IPR027417">
    <property type="entry name" value="P-loop_NTPase"/>
</dbReference>
<dbReference type="Proteomes" id="UP001596505">
    <property type="component" value="Unassembled WGS sequence"/>
</dbReference>
<proteinExistence type="predicted"/>
<protein>
    <submittedName>
        <fullName evidence="1">AAA family ATPase</fullName>
    </submittedName>
</protein>
<reference evidence="2" key="1">
    <citation type="journal article" date="2019" name="Int. J. Syst. Evol. Microbiol.">
        <title>The Global Catalogue of Microorganisms (GCM) 10K type strain sequencing project: providing services to taxonomists for standard genome sequencing and annotation.</title>
        <authorList>
            <consortium name="The Broad Institute Genomics Platform"/>
            <consortium name="The Broad Institute Genome Sequencing Center for Infectious Disease"/>
            <person name="Wu L."/>
            <person name="Ma J."/>
        </authorList>
    </citation>
    <scope>NUCLEOTIDE SEQUENCE [LARGE SCALE GENOMIC DNA]</scope>
    <source>
        <strain evidence="2">CGMCC 1.16305</strain>
    </source>
</reference>
<organism evidence="1 2">
    <name type="scientific">Scopulibacillus cellulosilyticus</name>
    <dbReference type="NCBI Taxonomy" id="2665665"/>
    <lineage>
        <taxon>Bacteria</taxon>
        <taxon>Bacillati</taxon>
        <taxon>Bacillota</taxon>
        <taxon>Bacilli</taxon>
        <taxon>Bacillales</taxon>
        <taxon>Sporolactobacillaceae</taxon>
        <taxon>Scopulibacillus</taxon>
    </lineage>
</organism>
<comment type="caution">
    <text evidence="1">The sequence shown here is derived from an EMBL/GenBank/DDBJ whole genome shotgun (WGS) entry which is preliminary data.</text>
</comment>